<keyword evidence="3 5" id="KW-0808">Transferase</keyword>
<dbReference type="InterPro" id="IPR000489">
    <property type="entry name" value="Pterin-binding_dom"/>
</dbReference>
<dbReference type="GO" id="GO:0032259">
    <property type="term" value="P:methylation"/>
    <property type="evidence" value="ECO:0007669"/>
    <property type="project" value="UniProtKB-KW"/>
</dbReference>
<organism evidence="5 6">
    <name type="scientific">Candidatus Saccharicenans subterraneus</name>
    <dbReference type="NCBI Taxonomy" id="2508984"/>
    <lineage>
        <taxon>Bacteria</taxon>
        <taxon>Candidatus Aminicenantota</taxon>
        <taxon>Candidatus Aminicenantia</taxon>
        <taxon>Candidatus Aminicenantales</taxon>
        <taxon>Candidatus Saccharicenantaceae</taxon>
        <taxon>Candidatus Saccharicenans</taxon>
    </lineage>
</organism>
<dbReference type="EMBL" id="QUAH01000005">
    <property type="protein sequence ID" value="RFT16072.1"/>
    <property type="molecule type" value="Genomic_DNA"/>
</dbReference>
<dbReference type="SUPFAM" id="SSF51717">
    <property type="entry name" value="Dihydropteroate synthetase-like"/>
    <property type="match status" value="1"/>
</dbReference>
<accession>A0A3E2BN48</accession>
<dbReference type="Gene3D" id="3.20.20.20">
    <property type="entry name" value="Dihydropteroate synthase-like"/>
    <property type="match status" value="1"/>
</dbReference>
<feature type="domain" description="Pterin-binding" evidence="4">
    <location>
        <begin position="2"/>
        <end position="257"/>
    </location>
</feature>
<dbReference type="GO" id="GO:0005829">
    <property type="term" value="C:cytosol"/>
    <property type="evidence" value="ECO:0007669"/>
    <property type="project" value="TreeGrafter"/>
</dbReference>
<dbReference type="InterPro" id="IPR011005">
    <property type="entry name" value="Dihydropteroate_synth-like_sf"/>
</dbReference>
<dbReference type="AlphaFoldDB" id="A0A3E2BN48"/>
<reference evidence="5 6" key="1">
    <citation type="submission" date="2018-08" db="EMBL/GenBank/DDBJ databases">
        <title>Genome analysis of the thermophilic bacterium of the candidate phylum Aminicenantes from deep subsurface aquifer revealed its physiology and ecological role.</title>
        <authorList>
            <person name="Kadnikov V.V."/>
            <person name="Mardanov A.V."/>
            <person name="Beletsky A.V."/>
            <person name="Karnachuk O.V."/>
            <person name="Ravin N.V."/>
        </authorList>
    </citation>
    <scope>NUCLEOTIDE SEQUENCE [LARGE SCALE GENOMIC DNA]</scope>
    <source>
        <strain evidence="5">BY38</strain>
    </source>
</reference>
<gene>
    <name evidence="5" type="ORF">OP8BY_2078</name>
</gene>
<dbReference type="Pfam" id="PF00809">
    <property type="entry name" value="Pterin_bind"/>
    <property type="match status" value="1"/>
</dbReference>
<comment type="similarity">
    <text evidence="1">Belongs to the vitamin-B12 dependent methionine synthase family.</text>
</comment>
<evidence type="ECO:0000256" key="1">
    <source>
        <dbReference type="ARBA" id="ARBA00010398"/>
    </source>
</evidence>
<dbReference type="GO" id="GO:0042558">
    <property type="term" value="P:pteridine-containing compound metabolic process"/>
    <property type="evidence" value="ECO:0007669"/>
    <property type="project" value="InterPro"/>
</dbReference>
<comment type="caution">
    <text evidence="5">The sequence shown here is derived from an EMBL/GenBank/DDBJ whole genome shotgun (WGS) entry which is preliminary data.</text>
</comment>
<evidence type="ECO:0000259" key="4">
    <source>
        <dbReference type="PROSITE" id="PS50972"/>
    </source>
</evidence>
<evidence type="ECO:0000256" key="3">
    <source>
        <dbReference type="ARBA" id="ARBA00022679"/>
    </source>
</evidence>
<proteinExistence type="inferred from homology"/>
<dbReference type="InterPro" id="IPR050554">
    <property type="entry name" value="Met_Synthase/Corrinoid"/>
</dbReference>
<keyword evidence="2 5" id="KW-0489">Methyltransferase</keyword>
<evidence type="ECO:0000313" key="5">
    <source>
        <dbReference type="EMBL" id="RFT16072.1"/>
    </source>
</evidence>
<evidence type="ECO:0000313" key="6">
    <source>
        <dbReference type="Proteomes" id="UP000257323"/>
    </source>
</evidence>
<dbReference type="PROSITE" id="PS50972">
    <property type="entry name" value="PTERIN_BINDING"/>
    <property type="match status" value="1"/>
</dbReference>
<dbReference type="Proteomes" id="UP000257323">
    <property type="component" value="Unassembled WGS sequence"/>
</dbReference>
<evidence type="ECO:0000256" key="2">
    <source>
        <dbReference type="ARBA" id="ARBA00022603"/>
    </source>
</evidence>
<dbReference type="PANTHER" id="PTHR45833">
    <property type="entry name" value="METHIONINE SYNTHASE"/>
    <property type="match status" value="1"/>
</dbReference>
<dbReference type="GO" id="GO:0008705">
    <property type="term" value="F:methionine synthase activity"/>
    <property type="evidence" value="ECO:0007669"/>
    <property type="project" value="TreeGrafter"/>
</dbReference>
<protein>
    <submittedName>
        <fullName evidence="5">5-methyltetrahydrofolate--homocysteine methyltransferase</fullName>
    </submittedName>
</protein>
<sequence length="267" mass="29687">MLIIIGELLNSSRRPVEEAFLQKDEGYLVGLAAEQERAGCSYLDLNASTLLDRESEILTWIIPILQDRTSLPISIDSTSPAALEAGLRVHRGRALLNSLPGRQRELEEIIPLICDYRPQVIVSCLDDGGFPETPDQMVRLADKILNRLLSQTSLSKDDIFLDLLARPLAVRPEAGRLFLESLLLARKEFPGIKTLAGLSNISYGLPRRRVVNLTFLSNLIGHGLDAVIADPLHPDFQATVVVSEFLNNRPGARERFLTWARSGQKED</sequence>
<name>A0A3E2BN48_9BACT</name>